<dbReference type="SUPFAM" id="SSF48452">
    <property type="entry name" value="TPR-like"/>
    <property type="match status" value="1"/>
</dbReference>
<evidence type="ECO:0000256" key="1">
    <source>
        <dbReference type="ARBA" id="ARBA00023015"/>
    </source>
</evidence>
<reference evidence="6 7" key="1">
    <citation type="submission" date="2017-10" db="EMBL/GenBank/DDBJ databases">
        <title>The new phylogeny of genus Mycobacterium.</title>
        <authorList>
            <person name="Tortoli E."/>
            <person name="Trovato A."/>
            <person name="Cirillo D.M."/>
        </authorList>
    </citation>
    <scope>NUCLEOTIDE SEQUENCE [LARGE SCALE GENOMIC DNA]</scope>
    <source>
        <strain evidence="6 7">CCUG37673</strain>
    </source>
</reference>
<name>A0A2A7MSH0_MYCAG</name>
<reference evidence="5 8" key="2">
    <citation type="journal article" date="2019" name="Emerg. Microbes Infect.">
        <title>Comprehensive subspecies identification of 175 nontuberculous mycobacteria species based on 7547 genomic profiles.</title>
        <authorList>
            <person name="Matsumoto Y."/>
            <person name="Kinjo T."/>
            <person name="Motooka D."/>
            <person name="Nabeya D."/>
            <person name="Jung N."/>
            <person name="Uechi K."/>
            <person name="Horii T."/>
            <person name="Iida T."/>
            <person name="Fujita J."/>
            <person name="Nakamura S."/>
        </authorList>
    </citation>
    <scope>NUCLEOTIDE SEQUENCE [LARGE SCALE GENOMIC DNA]</scope>
    <source>
        <strain evidence="5 8">JCM 6377</strain>
    </source>
</reference>
<organism evidence="6 7">
    <name type="scientific">Mycolicibacterium agri</name>
    <name type="common">Mycobacterium agri</name>
    <dbReference type="NCBI Taxonomy" id="36811"/>
    <lineage>
        <taxon>Bacteria</taxon>
        <taxon>Bacillati</taxon>
        <taxon>Actinomycetota</taxon>
        <taxon>Actinomycetes</taxon>
        <taxon>Mycobacteriales</taxon>
        <taxon>Mycobacteriaceae</taxon>
        <taxon>Mycolicibacterium</taxon>
    </lineage>
</organism>
<dbReference type="Gene3D" id="1.10.10.10">
    <property type="entry name" value="Winged helix-like DNA-binding domain superfamily/Winged helix DNA-binding domain"/>
    <property type="match status" value="1"/>
</dbReference>
<dbReference type="PANTHER" id="PTHR44688">
    <property type="entry name" value="DNA-BINDING TRANSCRIPTIONAL ACTIVATOR DEVR_DOSR"/>
    <property type="match status" value="1"/>
</dbReference>
<proteinExistence type="predicted"/>
<evidence type="ECO:0000313" key="6">
    <source>
        <dbReference type="EMBL" id="PEG34281.1"/>
    </source>
</evidence>
<dbReference type="InterPro" id="IPR000792">
    <property type="entry name" value="Tscrpt_reg_LuxR_C"/>
</dbReference>
<dbReference type="AlphaFoldDB" id="A0A2A7MSH0"/>
<keyword evidence="2" id="KW-0238">DNA-binding</keyword>
<dbReference type="Proteomes" id="UP000465302">
    <property type="component" value="Unassembled WGS sequence"/>
</dbReference>
<dbReference type="RefSeq" id="WP_097943094.1">
    <property type="nucleotide sequence ID" value="NZ_BLKS01000001.1"/>
</dbReference>
<dbReference type="PANTHER" id="PTHR44688:SF16">
    <property type="entry name" value="DNA-BINDING TRANSCRIPTIONAL ACTIVATOR DEVR_DOSR"/>
    <property type="match status" value="1"/>
</dbReference>
<feature type="domain" description="HTH luxR-type" evidence="4">
    <location>
        <begin position="447"/>
        <end position="512"/>
    </location>
</feature>
<sequence>MTPSADASDCETAAIRAYLLGADDECAAHWEAAHRAALAADRPDEAARYAFWLGLLLLMGGQPARANGWLARSESLIAGVECRASGYLLIPAGLAALEAGDPERARDTGASATEVGRRFDDPDLRCFGTLCQGQALIALGDPVAGVAKLDEVMVAATTGELNPITTGIAYCAVILECVGLFDYRRAAEWTNALSAWCDARPGLVPFRGQCLVHRSQLQQVEGDWPAALDSALDACLHLADPPHPALGLAHYQHGEMQRLRGAFDVAERCYRDASGYGVDPVPGLALLKLARGDVAAAHATIQRALVQNCGGAPRPELLAAAVEIHRAAGDVAAARETADALSAVAATSGSALLGAMAAQADGAVLIASGDAIAALPVLRDAARAWGAANVPYEVARTAVLLGLACSTLGDRAGAQIEFDSAATTFGRLGAAPDLERVKRLVAGLADEPAHRGALSARELEVLAHLAAGRSNREIADLLVVSPHTVARHVEHIYAKLGVSNRTAAAAYAYQHHLV</sequence>
<dbReference type="OrthoDB" id="27092at2"/>
<dbReference type="Gene3D" id="1.25.40.10">
    <property type="entry name" value="Tetratricopeptide repeat domain"/>
    <property type="match status" value="1"/>
</dbReference>
<dbReference type="SUPFAM" id="SSF46894">
    <property type="entry name" value="C-terminal effector domain of the bipartite response regulators"/>
    <property type="match status" value="1"/>
</dbReference>
<dbReference type="Pfam" id="PF00196">
    <property type="entry name" value="GerE"/>
    <property type="match status" value="1"/>
</dbReference>
<dbReference type="EMBL" id="PDCP01000070">
    <property type="protein sequence ID" value="PEG34281.1"/>
    <property type="molecule type" value="Genomic_DNA"/>
</dbReference>
<dbReference type="EMBL" id="BLKS01000001">
    <property type="protein sequence ID" value="GFG53148.1"/>
    <property type="molecule type" value="Genomic_DNA"/>
</dbReference>
<dbReference type="PRINTS" id="PR00038">
    <property type="entry name" value="HTHLUXR"/>
</dbReference>
<dbReference type="CDD" id="cd06170">
    <property type="entry name" value="LuxR_C_like"/>
    <property type="match status" value="1"/>
</dbReference>
<dbReference type="InterPro" id="IPR011990">
    <property type="entry name" value="TPR-like_helical_dom_sf"/>
</dbReference>
<evidence type="ECO:0000313" key="5">
    <source>
        <dbReference type="EMBL" id="GFG53148.1"/>
    </source>
</evidence>
<keyword evidence="3" id="KW-0804">Transcription</keyword>
<gene>
    <name evidence="6" type="ORF">CQY20_26365</name>
    <name evidence="5" type="ORF">MAGR_45890</name>
</gene>
<accession>A0A2A7MSH0</accession>
<reference evidence="5" key="3">
    <citation type="submission" date="2020-02" db="EMBL/GenBank/DDBJ databases">
        <authorList>
            <person name="Matsumoto Y."/>
            <person name="Motooka D."/>
            <person name="Nakamura S."/>
        </authorList>
    </citation>
    <scope>NUCLEOTIDE SEQUENCE</scope>
    <source>
        <strain evidence="5">JCM 6377</strain>
    </source>
</reference>
<dbReference type="Proteomes" id="UP000220914">
    <property type="component" value="Unassembled WGS sequence"/>
</dbReference>
<evidence type="ECO:0000313" key="8">
    <source>
        <dbReference type="Proteomes" id="UP000465302"/>
    </source>
</evidence>
<dbReference type="GO" id="GO:0006355">
    <property type="term" value="P:regulation of DNA-templated transcription"/>
    <property type="evidence" value="ECO:0007669"/>
    <property type="project" value="InterPro"/>
</dbReference>
<protein>
    <submittedName>
        <fullName evidence="6">Helix-turn-helix transcriptional regulator</fullName>
    </submittedName>
</protein>
<dbReference type="SMART" id="SM00421">
    <property type="entry name" value="HTH_LUXR"/>
    <property type="match status" value="1"/>
</dbReference>
<dbReference type="PROSITE" id="PS00622">
    <property type="entry name" value="HTH_LUXR_1"/>
    <property type="match status" value="1"/>
</dbReference>
<keyword evidence="7" id="KW-1185">Reference proteome</keyword>
<dbReference type="InterPro" id="IPR036388">
    <property type="entry name" value="WH-like_DNA-bd_sf"/>
</dbReference>
<dbReference type="GO" id="GO:0003677">
    <property type="term" value="F:DNA binding"/>
    <property type="evidence" value="ECO:0007669"/>
    <property type="project" value="UniProtKB-KW"/>
</dbReference>
<dbReference type="PROSITE" id="PS50043">
    <property type="entry name" value="HTH_LUXR_2"/>
    <property type="match status" value="1"/>
</dbReference>
<comment type="caution">
    <text evidence="6">The sequence shown here is derived from an EMBL/GenBank/DDBJ whole genome shotgun (WGS) entry which is preliminary data.</text>
</comment>
<keyword evidence="1" id="KW-0805">Transcription regulation</keyword>
<evidence type="ECO:0000256" key="2">
    <source>
        <dbReference type="ARBA" id="ARBA00023125"/>
    </source>
</evidence>
<evidence type="ECO:0000313" key="7">
    <source>
        <dbReference type="Proteomes" id="UP000220914"/>
    </source>
</evidence>
<evidence type="ECO:0000259" key="4">
    <source>
        <dbReference type="PROSITE" id="PS50043"/>
    </source>
</evidence>
<evidence type="ECO:0000256" key="3">
    <source>
        <dbReference type="ARBA" id="ARBA00023163"/>
    </source>
</evidence>
<dbReference type="InterPro" id="IPR016032">
    <property type="entry name" value="Sig_transdc_resp-reg_C-effctor"/>
</dbReference>